<feature type="transmembrane region" description="Helical" evidence="1">
    <location>
        <begin position="797"/>
        <end position="818"/>
    </location>
</feature>
<keyword evidence="1" id="KW-0472">Membrane</keyword>
<feature type="transmembrane region" description="Helical" evidence="1">
    <location>
        <begin position="562"/>
        <end position="584"/>
    </location>
</feature>
<evidence type="ECO:0008006" key="4">
    <source>
        <dbReference type="Google" id="ProtNLM"/>
    </source>
</evidence>
<protein>
    <recommendedName>
        <fullName evidence="4">FtsX-like permease family protein</fullName>
    </recommendedName>
</protein>
<feature type="transmembrane region" description="Helical" evidence="1">
    <location>
        <begin position="839"/>
        <end position="872"/>
    </location>
</feature>
<accession>A0A916WLY1</accession>
<feature type="transmembrane region" description="Helical" evidence="1">
    <location>
        <begin position="40"/>
        <end position="60"/>
    </location>
</feature>
<evidence type="ECO:0000313" key="3">
    <source>
        <dbReference type="Proteomes" id="UP000606922"/>
    </source>
</evidence>
<dbReference type="EMBL" id="BMGB01000002">
    <property type="protein sequence ID" value="GGB12803.1"/>
    <property type="molecule type" value="Genomic_DNA"/>
</dbReference>
<keyword evidence="1" id="KW-0812">Transmembrane</keyword>
<dbReference type="AlphaFoldDB" id="A0A916WLY1"/>
<feature type="transmembrane region" description="Helical" evidence="1">
    <location>
        <begin position="476"/>
        <end position="496"/>
    </location>
</feature>
<evidence type="ECO:0000313" key="2">
    <source>
        <dbReference type="EMBL" id="GGB12803.1"/>
    </source>
</evidence>
<gene>
    <name evidence="2" type="ORF">GCM10010979_28980</name>
</gene>
<feature type="transmembrane region" description="Helical" evidence="1">
    <location>
        <begin position="395"/>
        <end position="420"/>
    </location>
</feature>
<reference evidence="2" key="1">
    <citation type="journal article" date="2014" name="Int. J. Syst. Evol. Microbiol.">
        <title>Complete genome sequence of Corynebacterium casei LMG S-19264T (=DSM 44701T), isolated from a smear-ripened cheese.</title>
        <authorList>
            <consortium name="US DOE Joint Genome Institute (JGI-PGF)"/>
            <person name="Walter F."/>
            <person name="Albersmeier A."/>
            <person name="Kalinowski J."/>
            <person name="Ruckert C."/>
        </authorList>
    </citation>
    <scope>NUCLEOTIDE SEQUENCE</scope>
    <source>
        <strain evidence="2">CGMCC 1.12813</strain>
    </source>
</reference>
<sequence>MSAPDTRRRPASGRTRRNTSLRSLVGATALLVRRRASRDAPLLVGWIALLCLATVLAVAVPRLVLDAVDRGAREAVAEAGPTADIIVRAQVGDPNVASDFATLPAIVDLAATVPGNLPDGLARVTDTPTVSAISPGVRMTRAEAVAGAARIEAQFGLLGPDQQSGLTLVDGRLPAGTGDGDRVEVVVSSEAADVAALAVGTVLNASVPVADPDEPPTVVAAEVVGIVASAHPSSATVCASEWCDLPTMWAPEVDKSRLGGSGVELTLLVDAEGIAVAQQLFFDPFVASVRLPLRAERFSGELVTTVIAETDALEANAAPLTAGSGVTVNVRTDFADALRGYGDRAAAAVAQMTLMIAGLFGAVAAVMLVVGGLIVRRRSADLALERARGSSLGGVAVGGLAESLVLAVVGAGLGLGIAALVTPGPLADPLPLAAVGVVAVLALPVRAMLLAREAWSGRRQPANRRDRQQLVARSRIRRLVLELSVILLAVAALASLRSRGLVAARTDGTDPLLAAAPLLLAAAVTLVVLRVQPPVVRGIGAVAARSRGAVGVLAAAHATRAVAVLPLLALTIAVALVVGGSLLVQTVREGQVDASWQRIGADARATGVFGAGVAEGVRAAPGVSAASAQLVTRAVGFDSGAASTQGTLIAVDPGFADVARLLPARLAPDSAALDDLATASADFEALPVLVDERLAARVDIDELVMVFGEDRVPVRVVATFEGGPGGYLSGPIAYADLGALGERLGKLPPADTLLVMGDGAAAAAASTDATELVTRARWLADRRDQELVQGVERMTQLSVAAVALLAAVALVTTVAGGGRSRSRSLSLLRTLGVRRGFGWVLALAELAPLVVAALVGGAAAGVAIFVASGPALGLRILTGGTGDPVLRVDPATVVLVVAGSVVLCAIAIVADVVAHRRDRPGEVLRVGETT</sequence>
<feature type="transmembrane region" description="Helical" evidence="1">
    <location>
        <begin position="354"/>
        <end position="375"/>
    </location>
</feature>
<feature type="transmembrane region" description="Helical" evidence="1">
    <location>
        <begin position="511"/>
        <end position="529"/>
    </location>
</feature>
<proteinExistence type="predicted"/>
<organism evidence="2 3">
    <name type="scientific">Conyzicola nivalis</name>
    <dbReference type="NCBI Taxonomy" id="1477021"/>
    <lineage>
        <taxon>Bacteria</taxon>
        <taxon>Bacillati</taxon>
        <taxon>Actinomycetota</taxon>
        <taxon>Actinomycetes</taxon>
        <taxon>Micrococcales</taxon>
        <taxon>Microbacteriaceae</taxon>
        <taxon>Conyzicola</taxon>
    </lineage>
</organism>
<feature type="transmembrane region" description="Helical" evidence="1">
    <location>
        <begin position="432"/>
        <end position="455"/>
    </location>
</feature>
<reference evidence="2" key="2">
    <citation type="submission" date="2020-09" db="EMBL/GenBank/DDBJ databases">
        <authorList>
            <person name="Sun Q."/>
            <person name="Zhou Y."/>
        </authorList>
    </citation>
    <scope>NUCLEOTIDE SEQUENCE</scope>
    <source>
        <strain evidence="2">CGMCC 1.12813</strain>
    </source>
</reference>
<keyword evidence="1" id="KW-1133">Transmembrane helix</keyword>
<comment type="caution">
    <text evidence="2">The sequence shown here is derived from an EMBL/GenBank/DDBJ whole genome shotgun (WGS) entry which is preliminary data.</text>
</comment>
<feature type="transmembrane region" description="Helical" evidence="1">
    <location>
        <begin position="892"/>
        <end position="914"/>
    </location>
</feature>
<keyword evidence="3" id="KW-1185">Reference proteome</keyword>
<name>A0A916WLY1_9MICO</name>
<dbReference type="Proteomes" id="UP000606922">
    <property type="component" value="Unassembled WGS sequence"/>
</dbReference>
<dbReference type="RefSeq" id="WP_188511484.1">
    <property type="nucleotide sequence ID" value="NZ_BMGB01000002.1"/>
</dbReference>
<evidence type="ECO:0000256" key="1">
    <source>
        <dbReference type="SAM" id="Phobius"/>
    </source>
</evidence>